<feature type="signal peptide" evidence="7">
    <location>
        <begin position="1"/>
        <end position="17"/>
    </location>
</feature>
<dbReference type="InterPro" id="IPR050430">
    <property type="entry name" value="Peptidase_S1"/>
</dbReference>
<dbReference type="GO" id="GO:0008236">
    <property type="term" value="F:serine-type peptidase activity"/>
    <property type="evidence" value="ECO:0007669"/>
    <property type="project" value="UniProtKB-KW"/>
</dbReference>
<sequence>MQVLASLIFVCYYAVIGEKLPLVKGSAEKIENLPFQAQITKNEYPICGGTLVSSLHVLTAAHCVYDIVQRFPHVYFKNIRVLVGSSFHGRGWSYGVRRVSHHRDYVDARINTPYFIPNDVAVIQLARPVAFGPTVQPINLPAVAYSEVADGKPVIVSGFGSSRYRARPSPVLKQMLTYVMPRDACQARYRKIILSSHLCTHRIPINRAAEFYDGTCSGDSGGPLVTADKKVIIGIVSGGYGGCESSYPNVFAKVSHYLQYIRSEMGYYTQHPYWRSIHPSVGDMTAN</sequence>
<dbReference type="GO" id="GO:0006508">
    <property type="term" value="P:proteolysis"/>
    <property type="evidence" value="ECO:0007669"/>
    <property type="project" value="UniProtKB-KW"/>
</dbReference>
<evidence type="ECO:0000313" key="10">
    <source>
        <dbReference type="Proteomes" id="UP001627154"/>
    </source>
</evidence>
<evidence type="ECO:0000313" key="9">
    <source>
        <dbReference type="EMBL" id="KAL3401872.1"/>
    </source>
</evidence>
<keyword evidence="7" id="KW-0732">Signal</keyword>
<protein>
    <recommendedName>
        <fullName evidence="8">Peptidase S1 domain-containing protein</fullName>
    </recommendedName>
</protein>
<keyword evidence="10" id="KW-1185">Reference proteome</keyword>
<dbReference type="EMBL" id="JBJJXI010000043">
    <property type="protein sequence ID" value="KAL3401872.1"/>
    <property type="molecule type" value="Genomic_DNA"/>
</dbReference>
<dbReference type="InterPro" id="IPR001254">
    <property type="entry name" value="Trypsin_dom"/>
</dbReference>
<dbReference type="PROSITE" id="PS00135">
    <property type="entry name" value="TRYPSIN_SER"/>
    <property type="match status" value="1"/>
</dbReference>
<dbReference type="PROSITE" id="PS50240">
    <property type="entry name" value="TRYPSIN_DOM"/>
    <property type="match status" value="1"/>
</dbReference>
<evidence type="ECO:0000256" key="1">
    <source>
        <dbReference type="ARBA" id="ARBA00007664"/>
    </source>
</evidence>
<feature type="chain" id="PRO_5044777236" description="Peptidase S1 domain-containing protein" evidence="7">
    <location>
        <begin position="18"/>
        <end position="287"/>
    </location>
</feature>
<dbReference type="Gene3D" id="2.40.10.10">
    <property type="entry name" value="Trypsin-like serine proteases"/>
    <property type="match status" value="1"/>
</dbReference>
<evidence type="ECO:0000256" key="7">
    <source>
        <dbReference type="SAM" id="SignalP"/>
    </source>
</evidence>
<evidence type="ECO:0000259" key="8">
    <source>
        <dbReference type="PROSITE" id="PS50240"/>
    </source>
</evidence>
<dbReference type="InterPro" id="IPR001314">
    <property type="entry name" value="Peptidase_S1A"/>
</dbReference>
<dbReference type="Proteomes" id="UP001627154">
    <property type="component" value="Unassembled WGS sequence"/>
</dbReference>
<keyword evidence="5" id="KW-1015">Disulfide bond</keyword>
<comment type="caution">
    <text evidence="9">The sequence shown here is derived from an EMBL/GenBank/DDBJ whole genome shotgun (WGS) entry which is preliminary data.</text>
</comment>
<keyword evidence="3 6" id="KW-0378">Hydrolase</keyword>
<dbReference type="CDD" id="cd00190">
    <property type="entry name" value="Tryp_SPc"/>
    <property type="match status" value="1"/>
</dbReference>
<evidence type="ECO:0000256" key="6">
    <source>
        <dbReference type="RuleBase" id="RU363034"/>
    </source>
</evidence>
<dbReference type="InterPro" id="IPR033116">
    <property type="entry name" value="TRYPSIN_SER"/>
</dbReference>
<dbReference type="PRINTS" id="PR00722">
    <property type="entry name" value="CHYMOTRYPSIN"/>
</dbReference>
<accession>A0ABD2X956</accession>
<dbReference type="PANTHER" id="PTHR24276">
    <property type="entry name" value="POLYSERASE-RELATED"/>
    <property type="match status" value="1"/>
</dbReference>
<gene>
    <name evidence="9" type="ORF">TKK_005218</name>
</gene>
<evidence type="ECO:0000256" key="4">
    <source>
        <dbReference type="ARBA" id="ARBA00022825"/>
    </source>
</evidence>
<dbReference type="Pfam" id="PF00089">
    <property type="entry name" value="Trypsin"/>
    <property type="match status" value="1"/>
</dbReference>
<feature type="domain" description="Peptidase S1" evidence="8">
    <location>
        <begin position="22"/>
        <end position="266"/>
    </location>
</feature>
<keyword evidence="2 6" id="KW-0645">Protease</keyword>
<dbReference type="InterPro" id="IPR009003">
    <property type="entry name" value="Peptidase_S1_PA"/>
</dbReference>
<proteinExistence type="inferred from homology"/>
<evidence type="ECO:0000256" key="5">
    <source>
        <dbReference type="ARBA" id="ARBA00023157"/>
    </source>
</evidence>
<dbReference type="PROSITE" id="PS00134">
    <property type="entry name" value="TRYPSIN_HIS"/>
    <property type="match status" value="1"/>
</dbReference>
<comment type="similarity">
    <text evidence="1">Belongs to the peptidase S1 family.</text>
</comment>
<dbReference type="SMART" id="SM00020">
    <property type="entry name" value="Tryp_SPc"/>
    <property type="match status" value="1"/>
</dbReference>
<evidence type="ECO:0000256" key="2">
    <source>
        <dbReference type="ARBA" id="ARBA00022670"/>
    </source>
</evidence>
<organism evidence="9 10">
    <name type="scientific">Trichogramma kaykai</name>
    <dbReference type="NCBI Taxonomy" id="54128"/>
    <lineage>
        <taxon>Eukaryota</taxon>
        <taxon>Metazoa</taxon>
        <taxon>Ecdysozoa</taxon>
        <taxon>Arthropoda</taxon>
        <taxon>Hexapoda</taxon>
        <taxon>Insecta</taxon>
        <taxon>Pterygota</taxon>
        <taxon>Neoptera</taxon>
        <taxon>Endopterygota</taxon>
        <taxon>Hymenoptera</taxon>
        <taxon>Apocrita</taxon>
        <taxon>Proctotrupomorpha</taxon>
        <taxon>Chalcidoidea</taxon>
        <taxon>Trichogrammatidae</taxon>
        <taxon>Trichogramma</taxon>
    </lineage>
</organism>
<dbReference type="FunFam" id="2.40.10.10:FF:000068">
    <property type="entry name" value="transmembrane protease serine 2"/>
    <property type="match status" value="1"/>
</dbReference>
<dbReference type="SUPFAM" id="SSF50494">
    <property type="entry name" value="Trypsin-like serine proteases"/>
    <property type="match status" value="1"/>
</dbReference>
<reference evidence="9 10" key="1">
    <citation type="journal article" date="2024" name="bioRxiv">
        <title>A reference genome for Trichogramma kaykai: A tiny desert-dwelling parasitoid wasp with competing sex-ratio distorters.</title>
        <authorList>
            <person name="Culotta J."/>
            <person name="Lindsey A.R."/>
        </authorList>
    </citation>
    <scope>NUCLEOTIDE SEQUENCE [LARGE SCALE GENOMIC DNA]</scope>
    <source>
        <strain evidence="9 10">KSX58</strain>
    </source>
</reference>
<keyword evidence="4 6" id="KW-0720">Serine protease</keyword>
<dbReference type="PANTHER" id="PTHR24276:SF91">
    <property type="entry name" value="AT26814P-RELATED"/>
    <property type="match status" value="1"/>
</dbReference>
<evidence type="ECO:0000256" key="3">
    <source>
        <dbReference type="ARBA" id="ARBA00022801"/>
    </source>
</evidence>
<dbReference type="InterPro" id="IPR018114">
    <property type="entry name" value="TRYPSIN_HIS"/>
</dbReference>
<dbReference type="AlphaFoldDB" id="A0ABD2X956"/>
<dbReference type="InterPro" id="IPR043504">
    <property type="entry name" value="Peptidase_S1_PA_chymotrypsin"/>
</dbReference>
<name>A0ABD2X956_9HYME</name>